<sequence length="104" mass="12423">MQKKENHSLTSFFSGLRRSRWREEQIWNPRRTKCQRLVSPAPLLRPCRSHDRWYQQHLIESDVLPIPDAETGSAENFAGNGFLTQETVLKKEAVRPYDWEKERR</sequence>
<organism evidence="1 2">
    <name type="scientific">Guyanagaster necrorhizus</name>
    <dbReference type="NCBI Taxonomy" id="856835"/>
    <lineage>
        <taxon>Eukaryota</taxon>
        <taxon>Fungi</taxon>
        <taxon>Dikarya</taxon>
        <taxon>Basidiomycota</taxon>
        <taxon>Agaricomycotina</taxon>
        <taxon>Agaricomycetes</taxon>
        <taxon>Agaricomycetidae</taxon>
        <taxon>Agaricales</taxon>
        <taxon>Marasmiineae</taxon>
        <taxon>Physalacriaceae</taxon>
        <taxon>Guyanagaster</taxon>
    </lineage>
</organism>
<proteinExistence type="predicted"/>
<protein>
    <submittedName>
        <fullName evidence="1">Uncharacterized protein</fullName>
    </submittedName>
</protein>
<dbReference type="EMBL" id="MU250535">
    <property type="protein sequence ID" value="KAG7446169.1"/>
    <property type="molecule type" value="Genomic_DNA"/>
</dbReference>
<keyword evidence="2" id="KW-1185">Reference proteome</keyword>
<accession>A0A9P7VSM8</accession>
<dbReference type="Proteomes" id="UP000812287">
    <property type="component" value="Unassembled WGS sequence"/>
</dbReference>
<comment type="caution">
    <text evidence="1">The sequence shown here is derived from an EMBL/GenBank/DDBJ whole genome shotgun (WGS) entry which is preliminary data.</text>
</comment>
<evidence type="ECO:0000313" key="1">
    <source>
        <dbReference type="EMBL" id="KAG7446169.1"/>
    </source>
</evidence>
<dbReference type="AlphaFoldDB" id="A0A9P7VSM8"/>
<dbReference type="OrthoDB" id="5379943at2759"/>
<dbReference type="RefSeq" id="XP_043039669.1">
    <property type="nucleotide sequence ID" value="XM_043179877.1"/>
</dbReference>
<gene>
    <name evidence="1" type="ORF">BT62DRAFT_156661</name>
</gene>
<dbReference type="GeneID" id="66102173"/>
<name>A0A9P7VSM8_9AGAR</name>
<evidence type="ECO:0000313" key="2">
    <source>
        <dbReference type="Proteomes" id="UP000812287"/>
    </source>
</evidence>
<reference evidence="1" key="1">
    <citation type="submission" date="2020-11" db="EMBL/GenBank/DDBJ databases">
        <title>Adaptations for nitrogen fixation in a non-lichenized fungal sporocarp promotes dispersal by wood-feeding termites.</title>
        <authorList>
            <consortium name="DOE Joint Genome Institute"/>
            <person name="Koch R.A."/>
            <person name="Yoon G."/>
            <person name="Arayal U."/>
            <person name="Lail K."/>
            <person name="Amirebrahimi M."/>
            <person name="Labutti K."/>
            <person name="Lipzen A."/>
            <person name="Riley R."/>
            <person name="Barry K."/>
            <person name="Henrissat B."/>
            <person name="Grigoriev I.V."/>
            <person name="Herr J.R."/>
            <person name="Aime M.C."/>
        </authorList>
    </citation>
    <scope>NUCLEOTIDE SEQUENCE</scope>
    <source>
        <strain evidence="1">MCA 3950</strain>
    </source>
</reference>